<sequence length="133" mass="14935">MPFLFLAEDTGGSVLKVRVVAYALIGQVKQVDVRETKTDHLISCVCQLEDPLAFDSFCGHNKFHESYYGFGRERRQFVLTHSYHNISEPPSACNPRAERGETKPMRTHCSVLSLLAFHHVPLHGVLTDPNTAP</sequence>
<evidence type="ECO:0000313" key="1">
    <source>
        <dbReference type="EMBL" id="CAL1702866.1"/>
    </source>
</evidence>
<dbReference type="EMBL" id="OZ037945">
    <property type="protein sequence ID" value="CAL1702866.1"/>
    <property type="molecule type" value="Genomic_DNA"/>
</dbReference>
<evidence type="ECO:0000313" key="2">
    <source>
        <dbReference type="Proteomes" id="UP001497453"/>
    </source>
</evidence>
<protein>
    <submittedName>
        <fullName evidence="1">Uncharacterized protein</fullName>
    </submittedName>
</protein>
<proteinExistence type="predicted"/>
<organism evidence="1 2">
    <name type="scientific">Somion occarium</name>
    <dbReference type="NCBI Taxonomy" id="3059160"/>
    <lineage>
        <taxon>Eukaryota</taxon>
        <taxon>Fungi</taxon>
        <taxon>Dikarya</taxon>
        <taxon>Basidiomycota</taxon>
        <taxon>Agaricomycotina</taxon>
        <taxon>Agaricomycetes</taxon>
        <taxon>Polyporales</taxon>
        <taxon>Cerrenaceae</taxon>
        <taxon>Somion</taxon>
    </lineage>
</organism>
<name>A0ABP1D4P4_9APHY</name>
<keyword evidence="2" id="KW-1185">Reference proteome</keyword>
<accession>A0ABP1D4P4</accession>
<dbReference type="Proteomes" id="UP001497453">
    <property type="component" value="Chromosome 2"/>
</dbReference>
<gene>
    <name evidence="1" type="ORF">GFSPODELE1_LOCUS4275</name>
</gene>
<reference evidence="2" key="1">
    <citation type="submission" date="2024-04" db="EMBL/GenBank/DDBJ databases">
        <authorList>
            <person name="Shaw F."/>
            <person name="Minotto A."/>
        </authorList>
    </citation>
    <scope>NUCLEOTIDE SEQUENCE [LARGE SCALE GENOMIC DNA]</scope>
</reference>